<accession>A0ABW6Y763</accession>
<dbReference type="EMBL" id="JBIBSM010000002">
    <property type="protein sequence ID" value="MFF8275648.1"/>
    <property type="molecule type" value="Genomic_DNA"/>
</dbReference>
<dbReference type="InterPro" id="IPR015020">
    <property type="entry name" value="Rv2525c-like_Glyco_Hydro-like"/>
</dbReference>
<comment type="caution">
    <text evidence="4">The sequence shown here is derived from an EMBL/GenBank/DDBJ whole genome shotgun (WGS) entry which is preliminary data.</text>
</comment>
<feature type="domain" description="Rv2525c-like glycoside hydrolase-like" evidence="3">
    <location>
        <begin position="99"/>
        <end position="307"/>
    </location>
</feature>
<dbReference type="Gene3D" id="3.20.20.80">
    <property type="entry name" value="Glycosidases"/>
    <property type="match status" value="1"/>
</dbReference>
<feature type="signal peptide" evidence="2">
    <location>
        <begin position="1"/>
        <end position="34"/>
    </location>
</feature>
<evidence type="ECO:0000259" key="3">
    <source>
        <dbReference type="Pfam" id="PF08924"/>
    </source>
</evidence>
<name>A0ABW6Y763_9ACTN</name>
<dbReference type="SUPFAM" id="SSF51445">
    <property type="entry name" value="(Trans)glycosidases"/>
    <property type="match status" value="1"/>
</dbReference>
<evidence type="ECO:0000313" key="4">
    <source>
        <dbReference type="EMBL" id="MFF8275648.1"/>
    </source>
</evidence>
<feature type="region of interest" description="Disordered" evidence="1">
    <location>
        <begin position="41"/>
        <end position="71"/>
    </location>
</feature>
<protein>
    <submittedName>
        <fullName evidence="4">DUF1906 domain-containing protein</fullName>
    </submittedName>
</protein>
<proteinExistence type="predicted"/>
<dbReference type="InterPro" id="IPR017853">
    <property type="entry name" value="GH"/>
</dbReference>
<evidence type="ECO:0000313" key="5">
    <source>
        <dbReference type="Proteomes" id="UP001603013"/>
    </source>
</evidence>
<reference evidence="4 5" key="1">
    <citation type="submission" date="2024-10" db="EMBL/GenBank/DDBJ databases">
        <title>The Natural Products Discovery Center: Release of the First 8490 Sequenced Strains for Exploring Actinobacteria Biosynthetic Diversity.</title>
        <authorList>
            <person name="Kalkreuter E."/>
            <person name="Kautsar S.A."/>
            <person name="Yang D."/>
            <person name="Bader C.D."/>
            <person name="Teijaro C.N."/>
            <person name="Fluegel L."/>
            <person name="Davis C.M."/>
            <person name="Simpson J.R."/>
            <person name="Lauterbach L."/>
            <person name="Steele A.D."/>
            <person name="Gui C."/>
            <person name="Meng S."/>
            <person name="Li G."/>
            <person name="Viehrig K."/>
            <person name="Ye F."/>
            <person name="Su P."/>
            <person name="Kiefer A.F."/>
            <person name="Nichols A."/>
            <person name="Cepeda A.J."/>
            <person name="Yan W."/>
            <person name="Fan B."/>
            <person name="Jiang Y."/>
            <person name="Adhikari A."/>
            <person name="Zheng C.-J."/>
            <person name="Schuster L."/>
            <person name="Cowan T.M."/>
            <person name="Smanski M.J."/>
            <person name="Chevrette M.G."/>
            <person name="De Carvalho L.P.S."/>
            <person name="Shen B."/>
        </authorList>
    </citation>
    <scope>NUCLEOTIDE SEQUENCE [LARGE SCALE GENOMIC DNA]</scope>
    <source>
        <strain evidence="4 5">NPDC015755</strain>
    </source>
</reference>
<dbReference type="Proteomes" id="UP001603013">
    <property type="component" value="Unassembled WGS sequence"/>
</dbReference>
<organism evidence="4 5">
    <name type="scientific">Streptomyces lateritius</name>
    <dbReference type="NCBI Taxonomy" id="67313"/>
    <lineage>
        <taxon>Bacteria</taxon>
        <taxon>Bacillati</taxon>
        <taxon>Actinomycetota</taxon>
        <taxon>Actinomycetes</taxon>
        <taxon>Kitasatosporales</taxon>
        <taxon>Streptomycetaceae</taxon>
        <taxon>Streptomyces</taxon>
    </lineage>
</organism>
<keyword evidence="5" id="KW-1185">Reference proteome</keyword>
<feature type="chain" id="PRO_5047149051" evidence="2">
    <location>
        <begin position="35"/>
        <end position="319"/>
    </location>
</feature>
<evidence type="ECO:0000256" key="1">
    <source>
        <dbReference type="SAM" id="MobiDB-lite"/>
    </source>
</evidence>
<evidence type="ECO:0000256" key="2">
    <source>
        <dbReference type="SAM" id="SignalP"/>
    </source>
</evidence>
<sequence>MKGSLTVPAPRPRRRSVPALARALVAALATTLLAAPAAFDRYESPPAPEPPPAAGGSATDARAAGAPTARGPGAPVPYRHFLGRAFDTCEAPSLAVMRAWRASPYRAVGVYFGGRGRGCLTQKHLTPAWVTSAETLGWRLLPLFVGSQAPCVFAEHKKDVPIGSAPWEQGTKEAGEAVRAARALGIATSSPLYLDMEAYRITDLRCAATTLLFVRAWNREVRRLGYLPGFYSSADTGVRHMEQARKAGVKDLPSVMWFARWQGAPALYAESVLHPLAWRERSRIHQYAGNVRESYGGQSMLIDRNAVDAPVAHVIAARP</sequence>
<feature type="compositionally biased region" description="Low complexity" evidence="1">
    <location>
        <begin position="54"/>
        <end position="71"/>
    </location>
</feature>
<dbReference type="RefSeq" id="WP_391933274.1">
    <property type="nucleotide sequence ID" value="NZ_JBIBSM010000002.1"/>
</dbReference>
<dbReference type="Pfam" id="PF08924">
    <property type="entry name" value="Rv2525c_GlyHyd-like"/>
    <property type="match status" value="1"/>
</dbReference>
<gene>
    <name evidence="4" type="ORF">ACF05T_05935</name>
</gene>
<keyword evidence="2" id="KW-0732">Signal</keyword>